<evidence type="ECO:0000313" key="1">
    <source>
        <dbReference type="EMBL" id="MED1203972.1"/>
    </source>
</evidence>
<dbReference type="Pfam" id="PF13076">
    <property type="entry name" value="Fur_reg_FbpA"/>
    <property type="match status" value="1"/>
</dbReference>
<evidence type="ECO:0000313" key="2">
    <source>
        <dbReference type="Proteomes" id="UP001341444"/>
    </source>
</evidence>
<name>A0ABU6ML61_9BACI</name>
<dbReference type="EMBL" id="JARMAB010000019">
    <property type="protein sequence ID" value="MED1203972.1"/>
    <property type="molecule type" value="Genomic_DNA"/>
</dbReference>
<dbReference type="Proteomes" id="UP001341444">
    <property type="component" value="Unassembled WGS sequence"/>
</dbReference>
<protein>
    <submittedName>
        <fullName evidence="1">Fur-regulated basic protein FbpA</fullName>
    </submittedName>
</protein>
<organism evidence="1 2">
    <name type="scientific">Heyndrickxia acidicola</name>
    <dbReference type="NCBI Taxonomy" id="209389"/>
    <lineage>
        <taxon>Bacteria</taxon>
        <taxon>Bacillati</taxon>
        <taxon>Bacillota</taxon>
        <taxon>Bacilli</taxon>
        <taxon>Bacillales</taxon>
        <taxon>Bacillaceae</taxon>
        <taxon>Heyndrickxia</taxon>
    </lineage>
</organism>
<dbReference type="InterPro" id="IPR025072">
    <property type="entry name" value="Fur_reg_FbpA"/>
</dbReference>
<keyword evidence="2" id="KW-1185">Reference proteome</keyword>
<reference evidence="1 2" key="1">
    <citation type="submission" date="2023-03" db="EMBL/GenBank/DDBJ databases">
        <title>Bacillus Genome Sequencing.</title>
        <authorList>
            <person name="Dunlap C."/>
        </authorList>
    </citation>
    <scope>NUCLEOTIDE SEQUENCE [LARGE SCALE GENOMIC DNA]</scope>
    <source>
        <strain evidence="1 2">B-23453</strain>
    </source>
</reference>
<dbReference type="RefSeq" id="WP_066264260.1">
    <property type="nucleotide sequence ID" value="NZ_JARMAB010000019.1"/>
</dbReference>
<comment type="caution">
    <text evidence="1">The sequence shown here is derived from an EMBL/GenBank/DDBJ whole genome shotgun (WGS) entry which is preliminary data.</text>
</comment>
<gene>
    <name evidence="1" type="ORF">P4T90_13000</name>
</gene>
<proteinExistence type="predicted"/>
<sequence length="68" mass="7950">MGNILRKAVEVRRNELINKLITFNLYKKEGRHLFELSLTELEIEYKQALAHTHPHSDMGSIRFSGLKN</sequence>
<accession>A0ABU6ML61</accession>